<accession>A0ABV6CMW4</accession>
<organism evidence="1 2">
    <name type="scientific">Paracoccus rhizosphaerae</name>
    <dbReference type="NCBI Taxonomy" id="1133347"/>
    <lineage>
        <taxon>Bacteria</taxon>
        <taxon>Pseudomonadati</taxon>
        <taxon>Pseudomonadota</taxon>
        <taxon>Alphaproteobacteria</taxon>
        <taxon>Rhodobacterales</taxon>
        <taxon>Paracoccaceae</taxon>
        <taxon>Paracoccus</taxon>
    </lineage>
</organism>
<keyword evidence="2" id="KW-1185">Reference proteome</keyword>
<name>A0ABV6CMW4_9RHOB</name>
<dbReference type="Proteomes" id="UP001589795">
    <property type="component" value="Unassembled WGS sequence"/>
</dbReference>
<protein>
    <submittedName>
        <fullName evidence="1">Uncharacterized protein</fullName>
    </submittedName>
</protein>
<evidence type="ECO:0000313" key="2">
    <source>
        <dbReference type="Proteomes" id="UP001589795"/>
    </source>
</evidence>
<comment type="caution">
    <text evidence="1">The sequence shown here is derived from an EMBL/GenBank/DDBJ whole genome shotgun (WGS) entry which is preliminary data.</text>
</comment>
<dbReference type="EMBL" id="JBHLWQ010000167">
    <property type="protein sequence ID" value="MFC0202075.1"/>
    <property type="molecule type" value="Genomic_DNA"/>
</dbReference>
<gene>
    <name evidence="1" type="ORF">ACFFIZ_17625</name>
</gene>
<proteinExistence type="predicted"/>
<dbReference type="RefSeq" id="WP_265508262.1">
    <property type="nucleotide sequence ID" value="NZ_JAOTBE010000065.1"/>
</dbReference>
<sequence>MQLRGVPDLKGLEYQPQNFRDLYETELGQEIWSFMKRPENVVRMETATFLERAAVEPLAPGLLTEFGPDVGEDRIKQMIGHMARQIMEAIGYEIERPGLRITRESLFSSAARYRKPGEDRDRSMKITREQREAWKEKTASSPFNRWLDRKVKQPGGSLDLDQLYAVARQYGIEKRYDHLNPGQQRMTIGIMLRKAVPEADYADA</sequence>
<evidence type="ECO:0000313" key="1">
    <source>
        <dbReference type="EMBL" id="MFC0202075.1"/>
    </source>
</evidence>
<reference evidence="1 2" key="1">
    <citation type="submission" date="2024-09" db="EMBL/GenBank/DDBJ databases">
        <authorList>
            <person name="Sun Q."/>
            <person name="Mori K."/>
        </authorList>
    </citation>
    <scope>NUCLEOTIDE SEQUENCE [LARGE SCALE GENOMIC DNA]</scope>
    <source>
        <strain evidence="1 2">CCM 7904</strain>
    </source>
</reference>